<keyword evidence="9" id="KW-1185">Reference proteome</keyword>
<protein>
    <submittedName>
        <fullName evidence="8">1-aminocyclopropane-1-carboxylate oxidase 1-like</fullName>
    </submittedName>
</protein>
<evidence type="ECO:0000259" key="7">
    <source>
        <dbReference type="PROSITE" id="PS51471"/>
    </source>
</evidence>
<dbReference type="EMBL" id="JBEAFC010000004">
    <property type="protein sequence ID" value="KAL1558976.1"/>
    <property type="molecule type" value="Genomic_DNA"/>
</dbReference>
<reference evidence="8 9" key="1">
    <citation type="submission" date="2024-06" db="EMBL/GenBank/DDBJ databases">
        <title>A chromosome level genome sequence of Diviner's sage (Salvia divinorum).</title>
        <authorList>
            <person name="Ford S.A."/>
            <person name="Ro D.-K."/>
            <person name="Ness R.W."/>
            <person name="Phillips M.A."/>
        </authorList>
    </citation>
    <scope>NUCLEOTIDE SEQUENCE [LARGE SCALE GENOMIC DNA]</scope>
    <source>
        <strain evidence="8">SAF-2024a</strain>
        <tissue evidence="8">Leaf</tissue>
    </source>
</reference>
<evidence type="ECO:0000256" key="2">
    <source>
        <dbReference type="ARBA" id="ARBA00022723"/>
    </source>
</evidence>
<dbReference type="PANTHER" id="PTHR10209:SF429">
    <property type="entry name" value="1-AMINOCYCLOPROPANE-1-CARBOXYLATE OXIDASE HOMOLOG 1-LIKE"/>
    <property type="match status" value="1"/>
</dbReference>
<dbReference type="InterPro" id="IPR005123">
    <property type="entry name" value="Oxoglu/Fe-dep_dioxygenase_dom"/>
</dbReference>
<name>A0ABD1HRA4_SALDI</name>
<dbReference type="GO" id="GO:0002238">
    <property type="term" value="P:response to molecule of fungal origin"/>
    <property type="evidence" value="ECO:0007669"/>
    <property type="project" value="UniProtKB-ARBA"/>
</dbReference>
<dbReference type="GO" id="GO:0046872">
    <property type="term" value="F:metal ion binding"/>
    <property type="evidence" value="ECO:0007669"/>
    <property type="project" value="UniProtKB-KW"/>
</dbReference>
<keyword evidence="5 6" id="KW-0408">Iron</keyword>
<dbReference type="SUPFAM" id="SSF51197">
    <property type="entry name" value="Clavaminate synthase-like"/>
    <property type="match status" value="1"/>
</dbReference>
<dbReference type="Proteomes" id="UP001567538">
    <property type="component" value="Unassembled WGS sequence"/>
</dbReference>
<dbReference type="InterPro" id="IPR027443">
    <property type="entry name" value="IPNS-like_sf"/>
</dbReference>
<comment type="similarity">
    <text evidence="1 6">Belongs to the iron/ascorbate-dependent oxidoreductase family.</text>
</comment>
<dbReference type="Pfam" id="PF14226">
    <property type="entry name" value="DIOX_N"/>
    <property type="match status" value="1"/>
</dbReference>
<dbReference type="Gene3D" id="2.60.120.330">
    <property type="entry name" value="B-lactam Antibiotic, Isopenicillin N Synthase, Chain"/>
    <property type="match status" value="1"/>
</dbReference>
<dbReference type="FunFam" id="2.60.120.330:FF:000005">
    <property type="entry name" value="1-aminocyclopropane-1-carboxylate oxidase homolog 1"/>
    <property type="match status" value="1"/>
</dbReference>
<dbReference type="GO" id="GO:0031418">
    <property type="term" value="F:L-ascorbic acid binding"/>
    <property type="evidence" value="ECO:0007669"/>
    <property type="project" value="UniProtKB-KW"/>
</dbReference>
<sequence length="365" mass="40710">MAEGIDSSAVYQQYDRIEMLKAFDDTKAGVKGLSDSGLFQLPQIFVRPPEELTAELKLEKGRVQVPVIDLSGIDRRRKQIVEQVRSAAETWGFFQVVSHGIPQSVCDGMIDGVRRFNEQDVDEKKKYYSRDTAKSVRYHSSYDLFMSKTATWKDTLTISCNSGSDGDELPSVCRDSTVEYSKHMVNLGNILLGLLSEALGLDTDFLGKMECLKGHRLHCHYYPACPEPELAIGTVKHSDAGFLTILVQNQLVSGLQVLCEGKWNDIQPVQGALVVNIGDLLQLVSNGKFRSNEHRAIASRMGPRISVACFFSGPIDNTAKIYGPIEELITKQNPAVYKAVALGDYVMNFLKTGMEDYRSLDYYKV</sequence>
<dbReference type="Pfam" id="PF03171">
    <property type="entry name" value="2OG-FeII_Oxy"/>
    <property type="match status" value="1"/>
</dbReference>
<evidence type="ECO:0000256" key="3">
    <source>
        <dbReference type="ARBA" id="ARBA00022896"/>
    </source>
</evidence>
<dbReference type="GO" id="GO:0009805">
    <property type="term" value="P:coumarin biosynthetic process"/>
    <property type="evidence" value="ECO:0007669"/>
    <property type="project" value="UniProtKB-ARBA"/>
</dbReference>
<evidence type="ECO:0000256" key="1">
    <source>
        <dbReference type="ARBA" id="ARBA00008056"/>
    </source>
</evidence>
<accession>A0ABD1HRA4</accession>
<gene>
    <name evidence="8" type="ORF">AAHA92_09372</name>
</gene>
<dbReference type="AlphaFoldDB" id="A0ABD1HRA4"/>
<keyword evidence="4 6" id="KW-0560">Oxidoreductase</keyword>
<dbReference type="PROSITE" id="PS51471">
    <property type="entry name" value="FE2OG_OXY"/>
    <property type="match status" value="1"/>
</dbReference>
<evidence type="ECO:0000313" key="8">
    <source>
        <dbReference type="EMBL" id="KAL1558976.1"/>
    </source>
</evidence>
<keyword evidence="3" id="KW-0847">Vitamin C</keyword>
<feature type="domain" description="Fe2OG dioxygenase" evidence="7">
    <location>
        <begin position="213"/>
        <end position="314"/>
    </location>
</feature>
<dbReference type="InterPro" id="IPR026992">
    <property type="entry name" value="DIOX_N"/>
</dbReference>
<dbReference type="GO" id="GO:0016706">
    <property type="term" value="F:2-oxoglutarate-dependent dioxygenase activity"/>
    <property type="evidence" value="ECO:0007669"/>
    <property type="project" value="UniProtKB-ARBA"/>
</dbReference>
<evidence type="ECO:0000256" key="5">
    <source>
        <dbReference type="ARBA" id="ARBA00023004"/>
    </source>
</evidence>
<dbReference type="PANTHER" id="PTHR10209">
    <property type="entry name" value="OXIDOREDUCTASE, 2OG-FE II OXYGENASE FAMILY PROTEIN"/>
    <property type="match status" value="1"/>
</dbReference>
<comment type="caution">
    <text evidence="8">The sequence shown here is derived from an EMBL/GenBank/DDBJ whole genome shotgun (WGS) entry which is preliminary data.</text>
</comment>
<proteinExistence type="inferred from homology"/>
<organism evidence="8 9">
    <name type="scientific">Salvia divinorum</name>
    <name type="common">Maria pastora</name>
    <name type="synonym">Diviner's sage</name>
    <dbReference type="NCBI Taxonomy" id="28513"/>
    <lineage>
        <taxon>Eukaryota</taxon>
        <taxon>Viridiplantae</taxon>
        <taxon>Streptophyta</taxon>
        <taxon>Embryophyta</taxon>
        <taxon>Tracheophyta</taxon>
        <taxon>Spermatophyta</taxon>
        <taxon>Magnoliopsida</taxon>
        <taxon>eudicotyledons</taxon>
        <taxon>Gunneridae</taxon>
        <taxon>Pentapetalae</taxon>
        <taxon>asterids</taxon>
        <taxon>lamiids</taxon>
        <taxon>Lamiales</taxon>
        <taxon>Lamiaceae</taxon>
        <taxon>Nepetoideae</taxon>
        <taxon>Mentheae</taxon>
        <taxon>Salviinae</taxon>
        <taxon>Salvia</taxon>
        <taxon>Salvia subgen. Calosphace</taxon>
    </lineage>
</organism>
<evidence type="ECO:0000313" key="9">
    <source>
        <dbReference type="Proteomes" id="UP001567538"/>
    </source>
</evidence>
<dbReference type="InterPro" id="IPR044861">
    <property type="entry name" value="IPNS-like_FE2OG_OXY"/>
</dbReference>
<keyword evidence="2 6" id="KW-0479">Metal-binding</keyword>
<evidence type="ECO:0000256" key="4">
    <source>
        <dbReference type="ARBA" id="ARBA00023002"/>
    </source>
</evidence>
<evidence type="ECO:0000256" key="6">
    <source>
        <dbReference type="RuleBase" id="RU003682"/>
    </source>
</evidence>